<gene>
    <name evidence="4" type="ORF">RGD00_15775</name>
</gene>
<evidence type="ECO:0000256" key="2">
    <source>
        <dbReference type="ARBA" id="ARBA00023235"/>
    </source>
</evidence>
<dbReference type="InterPro" id="IPR008241">
    <property type="entry name" value="Isochorismate_pyruvate-lyase"/>
</dbReference>
<sequence length="105" mass="11402">MKNPADCANMTELRAVIDDLDRQLVALLRRRQDCIDRAAELKPAEGMPARITARVEQVVANVRAHAAGAGLDPALAEMLWRGMIDWSIAREERVLGPSGPEGDGA</sequence>
<evidence type="ECO:0000313" key="5">
    <source>
        <dbReference type="Proteomes" id="UP001247754"/>
    </source>
</evidence>
<proteinExistence type="predicted"/>
<evidence type="ECO:0000259" key="3">
    <source>
        <dbReference type="PROSITE" id="PS51168"/>
    </source>
</evidence>
<dbReference type="SUPFAM" id="SSF48600">
    <property type="entry name" value="Chorismate mutase II"/>
    <property type="match status" value="1"/>
</dbReference>
<feature type="domain" description="Chorismate mutase" evidence="3">
    <location>
        <begin position="4"/>
        <end position="95"/>
    </location>
</feature>
<accession>A0ABU1FBX6</accession>
<dbReference type="InterPro" id="IPR036979">
    <property type="entry name" value="CM_dom_sf"/>
</dbReference>
<dbReference type="InterPro" id="IPR002701">
    <property type="entry name" value="CM_II_prokaryot"/>
</dbReference>
<dbReference type="RefSeq" id="WP_310458242.1">
    <property type="nucleotide sequence ID" value="NZ_JAVKPH010000020.1"/>
</dbReference>
<comment type="caution">
    <text evidence="4">The sequence shown here is derived from an EMBL/GenBank/DDBJ whole genome shotgun (WGS) entry which is preliminary data.</text>
</comment>
<dbReference type="PROSITE" id="PS51168">
    <property type="entry name" value="CHORISMATE_MUT_2"/>
    <property type="match status" value="1"/>
</dbReference>
<dbReference type="PIRSF" id="PIRSF029775">
    <property type="entry name" value="Isochor_pyr_lyas"/>
    <property type="match status" value="1"/>
</dbReference>
<dbReference type="Pfam" id="PF01817">
    <property type="entry name" value="CM_2"/>
    <property type="match status" value="1"/>
</dbReference>
<dbReference type="EMBL" id="JAVKPH010000020">
    <property type="protein sequence ID" value="MDR5654073.1"/>
    <property type="molecule type" value="Genomic_DNA"/>
</dbReference>
<organism evidence="4 5">
    <name type="scientific">Ruixingdingia sedimenti</name>
    <dbReference type="NCBI Taxonomy" id="3073604"/>
    <lineage>
        <taxon>Bacteria</taxon>
        <taxon>Pseudomonadati</taxon>
        <taxon>Pseudomonadota</taxon>
        <taxon>Alphaproteobacteria</taxon>
        <taxon>Rhodobacterales</taxon>
        <taxon>Paracoccaceae</taxon>
        <taxon>Ruixingdingia</taxon>
    </lineage>
</organism>
<keyword evidence="2" id="KW-0413">Isomerase</keyword>
<dbReference type="PANTHER" id="PTHR38041:SF1">
    <property type="entry name" value="CHORISMATE MUTASE"/>
    <property type="match status" value="1"/>
</dbReference>
<keyword evidence="5" id="KW-1185">Reference proteome</keyword>
<evidence type="ECO:0000256" key="1">
    <source>
        <dbReference type="ARBA" id="ARBA00012404"/>
    </source>
</evidence>
<dbReference type="Gene3D" id="1.20.59.10">
    <property type="entry name" value="Chorismate mutase"/>
    <property type="match status" value="1"/>
</dbReference>
<reference evidence="4 5" key="1">
    <citation type="submission" date="2023-09" db="EMBL/GenBank/DDBJ databases">
        <title>Xinfangfangia sedmenti sp. nov., isolated the sedment.</title>
        <authorList>
            <person name="Xu L."/>
        </authorList>
    </citation>
    <scope>NUCLEOTIDE SEQUENCE [LARGE SCALE GENOMIC DNA]</scope>
    <source>
        <strain evidence="4 5">LG-4</strain>
    </source>
</reference>
<name>A0ABU1FBX6_9RHOB</name>
<dbReference type="InterPro" id="IPR051331">
    <property type="entry name" value="Chorismate_mutase-related"/>
</dbReference>
<dbReference type="InterPro" id="IPR036263">
    <property type="entry name" value="Chorismate_II_sf"/>
</dbReference>
<dbReference type="Proteomes" id="UP001247754">
    <property type="component" value="Unassembled WGS sequence"/>
</dbReference>
<dbReference type="PANTHER" id="PTHR38041">
    <property type="entry name" value="CHORISMATE MUTASE"/>
    <property type="match status" value="1"/>
</dbReference>
<protein>
    <recommendedName>
        <fullName evidence="1">chorismate mutase</fullName>
        <ecNumber evidence="1">5.4.99.5</ecNumber>
    </recommendedName>
</protein>
<evidence type="ECO:0000313" key="4">
    <source>
        <dbReference type="EMBL" id="MDR5654073.1"/>
    </source>
</evidence>
<dbReference type="SMART" id="SM00830">
    <property type="entry name" value="CM_2"/>
    <property type="match status" value="1"/>
</dbReference>
<dbReference type="EC" id="5.4.99.5" evidence="1"/>